<dbReference type="InterPro" id="IPR036291">
    <property type="entry name" value="NAD(P)-bd_dom_sf"/>
</dbReference>
<protein>
    <recommendedName>
        <fullName evidence="1">NAD(P)-binding domain-containing protein</fullName>
    </recommendedName>
</protein>
<evidence type="ECO:0000259" key="1">
    <source>
        <dbReference type="Pfam" id="PF16363"/>
    </source>
</evidence>
<comment type="caution">
    <text evidence="2">The sequence shown here is derived from an EMBL/GenBank/DDBJ whole genome shotgun (WGS) entry which is preliminary data.</text>
</comment>
<accession>A0A1G1X238</accession>
<dbReference type="Gene3D" id="3.90.25.10">
    <property type="entry name" value="UDP-galactose 4-epimerase, domain 1"/>
    <property type="match status" value="1"/>
</dbReference>
<gene>
    <name evidence="2" type="ORF">A3D99_04000</name>
</gene>
<dbReference type="Pfam" id="PF16363">
    <property type="entry name" value="GDP_Man_Dehyd"/>
    <property type="match status" value="1"/>
</dbReference>
<reference evidence="2 3" key="1">
    <citation type="journal article" date="2016" name="Nat. Commun.">
        <title>Thousands of microbial genomes shed light on interconnected biogeochemical processes in an aquifer system.</title>
        <authorList>
            <person name="Anantharaman K."/>
            <person name="Brown C.T."/>
            <person name="Hug L.A."/>
            <person name="Sharon I."/>
            <person name="Castelle C.J."/>
            <person name="Probst A.J."/>
            <person name="Thomas B.C."/>
            <person name="Singh A."/>
            <person name="Wilkins M.J."/>
            <person name="Karaoz U."/>
            <person name="Brodie E.L."/>
            <person name="Williams K.H."/>
            <person name="Hubbard S.S."/>
            <person name="Banfield J.F."/>
        </authorList>
    </citation>
    <scope>NUCLEOTIDE SEQUENCE [LARGE SCALE GENOMIC DNA]</scope>
</reference>
<organism evidence="2 3">
    <name type="scientific">Candidatus Andersenbacteria bacterium RIFCSPHIGHO2_12_FULL_45_11</name>
    <dbReference type="NCBI Taxonomy" id="1797281"/>
    <lineage>
        <taxon>Bacteria</taxon>
        <taxon>Candidatus Anderseniibacteriota</taxon>
    </lineage>
</organism>
<dbReference type="AlphaFoldDB" id="A0A1G1X238"/>
<proteinExistence type="predicted"/>
<sequence>MENRAVIITGGGGFVGRHLIAELQATKAFDRIIVFDRNMADFGPGVESYALDITDIESKKELIRKVQPTWVIHLAAIAGVGFSIEHPDITRTINVFGTKSLLETTISASPATKFLVISSADIYGAVSSDPIPELSLASARPRNPYAESKLEMEALIEKEFNDRCIRVRPFPHVGPGQQKGFVTADFASQIAAIEAGTSEPIISVGNLTAVRDFSDVRDVVRAYRLLLERGVVGEAYHVASGVGRSIESVLTSLLAMSRVAIRTELDQSRMRPSDTPTVVGNAEKLKAATGWNPAIPFEQTLADVLNDWRNRK</sequence>
<feature type="domain" description="NAD(P)-binding" evidence="1">
    <location>
        <begin position="7"/>
        <end position="303"/>
    </location>
</feature>
<name>A0A1G1X238_9BACT</name>
<dbReference type="PANTHER" id="PTHR43000">
    <property type="entry name" value="DTDP-D-GLUCOSE 4,6-DEHYDRATASE-RELATED"/>
    <property type="match status" value="1"/>
</dbReference>
<evidence type="ECO:0000313" key="2">
    <source>
        <dbReference type="EMBL" id="OGY33871.1"/>
    </source>
</evidence>
<evidence type="ECO:0000313" key="3">
    <source>
        <dbReference type="Proteomes" id="UP000177528"/>
    </source>
</evidence>
<dbReference type="Proteomes" id="UP000177528">
    <property type="component" value="Unassembled WGS sequence"/>
</dbReference>
<dbReference type="SUPFAM" id="SSF51735">
    <property type="entry name" value="NAD(P)-binding Rossmann-fold domains"/>
    <property type="match status" value="1"/>
</dbReference>
<dbReference type="EMBL" id="MHHR01000026">
    <property type="protein sequence ID" value="OGY33871.1"/>
    <property type="molecule type" value="Genomic_DNA"/>
</dbReference>
<dbReference type="InterPro" id="IPR016040">
    <property type="entry name" value="NAD(P)-bd_dom"/>
</dbReference>
<dbReference type="Gene3D" id="3.40.50.720">
    <property type="entry name" value="NAD(P)-binding Rossmann-like Domain"/>
    <property type="match status" value="1"/>
</dbReference>